<dbReference type="SUPFAM" id="SSF46689">
    <property type="entry name" value="Homeodomain-like"/>
    <property type="match status" value="1"/>
</dbReference>
<organism evidence="6 7">
    <name type="scientific">Methylocystis rosea</name>
    <dbReference type="NCBI Taxonomy" id="173366"/>
    <lineage>
        <taxon>Bacteria</taxon>
        <taxon>Pseudomonadati</taxon>
        <taxon>Pseudomonadota</taxon>
        <taxon>Alphaproteobacteria</taxon>
        <taxon>Hyphomicrobiales</taxon>
        <taxon>Methylocystaceae</taxon>
        <taxon>Methylocystis</taxon>
    </lineage>
</organism>
<keyword evidence="3" id="KW-0804">Transcription</keyword>
<accession>A0A3G8MB01</accession>
<dbReference type="PANTHER" id="PTHR30055:SF234">
    <property type="entry name" value="HTH-TYPE TRANSCRIPTIONAL REGULATOR BETI"/>
    <property type="match status" value="1"/>
</dbReference>
<dbReference type="InterPro" id="IPR001647">
    <property type="entry name" value="HTH_TetR"/>
</dbReference>
<evidence type="ECO:0000256" key="4">
    <source>
        <dbReference type="PROSITE-ProRule" id="PRU00335"/>
    </source>
</evidence>
<evidence type="ECO:0000256" key="3">
    <source>
        <dbReference type="ARBA" id="ARBA00023163"/>
    </source>
</evidence>
<gene>
    <name evidence="6" type="ORF">EHO51_15435</name>
</gene>
<feature type="DNA-binding region" description="H-T-H motif" evidence="4">
    <location>
        <begin position="46"/>
        <end position="65"/>
    </location>
</feature>
<dbReference type="PANTHER" id="PTHR30055">
    <property type="entry name" value="HTH-TYPE TRANSCRIPTIONAL REGULATOR RUTR"/>
    <property type="match status" value="1"/>
</dbReference>
<dbReference type="GO" id="GO:0000976">
    <property type="term" value="F:transcription cis-regulatory region binding"/>
    <property type="evidence" value="ECO:0007669"/>
    <property type="project" value="TreeGrafter"/>
</dbReference>
<dbReference type="SUPFAM" id="SSF48498">
    <property type="entry name" value="Tetracyclin repressor-like, C-terminal domain"/>
    <property type="match status" value="1"/>
</dbReference>
<dbReference type="AlphaFoldDB" id="A0A3G8MB01"/>
<dbReference type="InterPro" id="IPR050109">
    <property type="entry name" value="HTH-type_TetR-like_transc_reg"/>
</dbReference>
<evidence type="ECO:0000313" key="6">
    <source>
        <dbReference type="EMBL" id="AZG78018.1"/>
    </source>
</evidence>
<dbReference type="EMBL" id="CP034086">
    <property type="protein sequence ID" value="AZG78018.1"/>
    <property type="molecule type" value="Genomic_DNA"/>
</dbReference>
<evidence type="ECO:0000256" key="1">
    <source>
        <dbReference type="ARBA" id="ARBA00023015"/>
    </source>
</evidence>
<evidence type="ECO:0000313" key="7">
    <source>
        <dbReference type="Proteomes" id="UP000273982"/>
    </source>
</evidence>
<dbReference type="InterPro" id="IPR025996">
    <property type="entry name" value="MT1864/Rv1816-like_C"/>
</dbReference>
<dbReference type="Gene3D" id="1.10.357.10">
    <property type="entry name" value="Tetracycline Repressor, domain 2"/>
    <property type="match status" value="1"/>
</dbReference>
<dbReference type="Proteomes" id="UP000273982">
    <property type="component" value="Chromosome"/>
</dbReference>
<keyword evidence="1" id="KW-0805">Transcription regulation</keyword>
<keyword evidence="2 4" id="KW-0238">DNA-binding</keyword>
<sequence>MFMSNWETPLNEKNADAGADRRTQLRDRLIDIAQETVAAQGLAGLKARDLAAAAGCALGAIYTAFHDLDELILRVNARTLARLELALDAAFVDAEAEQALEAMARAYLSFARKEEPSWRALFEHRLPPGAPVPAWYADARNRLFSRLDAPLAQLLPGKDATARAALARTLFSAVHGVIALGLEEKIAETPPKLLDEQLGVLIRLLAAGLMMESARLI</sequence>
<name>A0A3G8MB01_9HYPH</name>
<proteinExistence type="predicted"/>
<dbReference type="GO" id="GO:0003700">
    <property type="term" value="F:DNA-binding transcription factor activity"/>
    <property type="evidence" value="ECO:0007669"/>
    <property type="project" value="TreeGrafter"/>
</dbReference>
<reference evidence="6 7" key="1">
    <citation type="submission" date="2018-11" db="EMBL/GenBank/DDBJ databases">
        <title>Genome squencing of methanotrophic bacteria isolated from alkaline groundwater in Korea.</title>
        <authorList>
            <person name="Nguyen L.N."/>
        </authorList>
    </citation>
    <scope>NUCLEOTIDE SEQUENCE [LARGE SCALE GENOMIC DNA]</scope>
    <source>
        <strain evidence="6 7">GW6</strain>
    </source>
</reference>
<dbReference type="KEGG" id="mros:EHO51_15435"/>
<feature type="domain" description="HTH tetR-type" evidence="5">
    <location>
        <begin position="23"/>
        <end position="83"/>
    </location>
</feature>
<dbReference type="InterPro" id="IPR009057">
    <property type="entry name" value="Homeodomain-like_sf"/>
</dbReference>
<dbReference type="PROSITE" id="PS50977">
    <property type="entry name" value="HTH_TETR_2"/>
    <property type="match status" value="1"/>
</dbReference>
<evidence type="ECO:0000256" key="2">
    <source>
        <dbReference type="ARBA" id="ARBA00023125"/>
    </source>
</evidence>
<protein>
    <submittedName>
        <fullName evidence="6">WHG domain-containing protein</fullName>
    </submittedName>
</protein>
<dbReference type="InterPro" id="IPR036271">
    <property type="entry name" value="Tet_transcr_reg_TetR-rel_C_sf"/>
</dbReference>
<evidence type="ECO:0000259" key="5">
    <source>
        <dbReference type="PROSITE" id="PS50977"/>
    </source>
</evidence>
<dbReference type="Pfam" id="PF13305">
    <property type="entry name" value="TetR_C_33"/>
    <property type="match status" value="1"/>
</dbReference>